<comment type="caution">
    <text evidence="2">The sequence shown here is derived from an EMBL/GenBank/DDBJ whole genome shotgun (WGS) entry which is preliminary data.</text>
</comment>
<dbReference type="Proteomes" id="UP000324222">
    <property type="component" value="Unassembled WGS sequence"/>
</dbReference>
<evidence type="ECO:0000313" key="2">
    <source>
        <dbReference type="EMBL" id="MPC88934.1"/>
    </source>
</evidence>
<name>A0A5B7J957_PORTR</name>
<accession>A0A5B7J957</accession>
<gene>
    <name evidence="2" type="ORF">E2C01_083859</name>
</gene>
<keyword evidence="3" id="KW-1185">Reference proteome</keyword>
<sequence>MKESPREQGLTPHASPSHFSLHSIPRPHGALASLIAGETRFVTAHPPQMSVQKGLRRHLA</sequence>
<evidence type="ECO:0000256" key="1">
    <source>
        <dbReference type="SAM" id="MobiDB-lite"/>
    </source>
</evidence>
<proteinExistence type="predicted"/>
<organism evidence="2 3">
    <name type="scientific">Portunus trituberculatus</name>
    <name type="common">Swimming crab</name>
    <name type="synonym">Neptunus trituberculatus</name>
    <dbReference type="NCBI Taxonomy" id="210409"/>
    <lineage>
        <taxon>Eukaryota</taxon>
        <taxon>Metazoa</taxon>
        <taxon>Ecdysozoa</taxon>
        <taxon>Arthropoda</taxon>
        <taxon>Crustacea</taxon>
        <taxon>Multicrustacea</taxon>
        <taxon>Malacostraca</taxon>
        <taxon>Eumalacostraca</taxon>
        <taxon>Eucarida</taxon>
        <taxon>Decapoda</taxon>
        <taxon>Pleocyemata</taxon>
        <taxon>Brachyura</taxon>
        <taxon>Eubrachyura</taxon>
        <taxon>Portunoidea</taxon>
        <taxon>Portunidae</taxon>
        <taxon>Portuninae</taxon>
        <taxon>Portunus</taxon>
    </lineage>
</organism>
<feature type="region of interest" description="Disordered" evidence="1">
    <location>
        <begin position="1"/>
        <end position="25"/>
    </location>
</feature>
<protein>
    <submittedName>
        <fullName evidence="2">Uncharacterized protein</fullName>
    </submittedName>
</protein>
<reference evidence="2 3" key="1">
    <citation type="submission" date="2019-05" db="EMBL/GenBank/DDBJ databases">
        <title>Another draft genome of Portunus trituberculatus and its Hox gene families provides insights of decapod evolution.</title>
        <authorList>
            <person name="Jeong J.-H."/>
            <person name="Song I."/>
            <person name="Kim S."/>
            <person name="Choi T."/>
            <person name="Kim D."/>
            <person name="Ryu S."/>
            <person name="Kim W."/>
        </authorList>
    </citation>
    <scope>NUCLEOTIDE SEQUENCE [LARGE SCALE GENOMIC DNA]</scope>
    <source>
        <tissue evidence="2">Muscle</tissue>
    </source>
</reference>
<dbReference type="EMBL" id="VSRR010079393">
    <property type="protein sequence ID" value="MPC88934.1"/>
    <property type="molecule type" value="Genomic_DNA"/>
</dbReference>
<evidence type="ECO:0000313" key="3">
    <source>
        <dbReference type="Proteomes" id="UP000324222"/>
    </source>
</evidence>
<dbReference type="AlphaFoldDB" id="A0A5B7J957"/>